<keyword evidence="3" id="KW-1185">Reference proteome</keyword>
<evidence type="ECO:0000313" key="3">
    <source>
        <dbReference type="Proteomes" id="UP000187151"/>
    </source>
</evidence>
<name>A0ABX3FY15_9ACTN</name>
<accession>A0ABX3FY15</accession>
<evidence type="ECO:0000313" key="2">
    <source>
        <dbReference type="EMBL" id="OLZ55802.1"/>
    </source>
</evidence>
<organism evidence="2 3">
    <name type="scientific">Streptomyces amritsarensis</name>
    <dbReference type="NCBI Taxonomy" id="681158"/>
    <lineage>
        <taxon>Bacteria</taxon>
        <taxon>Bacillati</taxon>
        <taxon>Actinomycetota</taxon>
        <taxon>Actinomycetes</taxon>
        <taxon>Kitasatosporales</taxon>
        <taxon>Streptomycetaceae</taxon>
        <taxon>Streptomyces</taxon>
    </lineage>
</organism>
<dbReference type="EMBL" id="MQUR01000100">
    <property type="protein sequence ID" value="OLZ55802.1"/>
    <property type="molecule type" value="Genomic_DNA"/>
</dbReference>
<comment type="caution">
    <text evidence="2">The sequence shown here is derived from an EMBL/GenBank/DDBJ whole genome shotgun (WGS) entry which is preliminary data.</text>
</comment>
<proteinExistence type="predicted"/>
<reference evidence="2 3" key="1">
    <citation type="submission" date="2016-01" db="EMBL/GenBank/DDBJ databases">
        <title>Streptomyces amritsarensis strain MTCC 11845 genome sequencing and assembly.</title>
        <authorList>
            <person name="Sharma D."/>
            <person name="Nair G.R."/>
            <person name="Kaur G."/>
            <person name="Manhas R.K."/>
            <person name="Mayilraj S."/>
        </authorList>
    </citation>
    <scope>NUCLEOTIDE SEQUENCE [LARGE SCALE GENOMIC DNA]</scope>
    <source>
        <strain evidence="2 3">MTCC 11845</strain>
    </source>
</reference>
<dbReference type="Proteomes" id="UP000187151">
    <property type="component" value="Unassembled WGS sequence"/>
</dbReference>
<feature type="region of interest" description="Disordered" evidence="1">
    <location>
        <begin position="123"/>
        <end position="145"/>
    </location>
</feature>
<evidence type="ECO:0000256" key="1">
    <source>
        <dbReference type="SAM" id="MobiDB-lite"/>
    </source>
</evidence>
<protein>
    <submittedName>
        <fullName evidence="2">Uncharacterized protein</fullName>
    </submittedName>
</protein>
<sequence>MRAALREGEYMSESIKMRVPGELAELLIAEGYATPTRGRRSSQWGLDGDFIGGTATVISLLQAPQTVAYLAGVIRSLASRRRADRGPDRSRMCVEAIGPHGQIRFEGEATVEEIERLLARTILPAPGTGPAEGGDPAAGLDTDRV</sequence>
<gene>
    <name evidence="2" type="ORF">AVW11_29810</name>
</gene>